<feature type="region of interest" description="Disordered" evidence="1">
    <location>
        <begin position="22"/>
        <end position="44"/>
    </location>
</feature>
<name>A0A9D3XT86_9SAUR</name>
<evidence type="ECO:0000313" key="3">
    <source>
        <dbReference type="EMBL" id="KAH1185703.1"/>
    </source>
</evidence>
<dbReference type="EMBL" id="JAHDVG010000463">
    <property type="protein sequence ID" value="KAH1185703.1"/>
    <property type="molecule type" value="Genomic_DNA"/>
</dbReference>
<dbReference type="AlphaFoldDB" id="A0A9D3XT86"/>
<gene>
    <name evidence="3" type="ORF">KIL84_018452</name>
</gene>
<proteinExistence type="predicted"/>
<dbReference type="Proteomes" id="UP000827986">
    <property type="component" value="Unassembled WGS sequence"/>
</dbReference>
<dbReference type="PANTHER" id="PTHR23120:SF46">
    <property type="entry name" value="MAESTRO HEAT LIKE REPEAT FAMILY MEMBER 1"/>
    <property type="match status" value="1"/>
</dbReference>
<organism evidence="3 4">
    <name type="scientific">Mauremys mutica</name>
    <name type="common">yellowpond turtle</name>
    <dbReference type="NCBI Taxonomy" id="74926"/>
    <lineage>
        <taxon>Eukaryota</taxon>
        <taxon>Metazoa</taxon>
        <taxon>Chordata</taxon>
        <taxon>Craniata</taxon>
        <taxon>Vertebrata</taxon>
        <taxon>Euteleostomi</taxon>
        <taxon>Archelosauria</taxon>
        <taxon>Testudinata</taxon>
        <taxon>Testudines</taxon>
        <taxon>Cryptodira</taxon>
        <taxon>Durocryptodira</taxon>
        <taxon>Testudinoidea</taxon>
        <taxon>Geoemydidae</taxon>
        <taxon>Geoemydinae</taxon>
        <taxon>Mauremys</taxon>
    </lineage>
</organism>
<evidence type="ECO:0000313" key="4">
    <source>
        <dbReference type="Proteomes" id="UP000827986"/>
    </source>
</evidence>
<dbReference type="InterPro" id="IPR016024">
    <property type="entry name" value="ARM-type_fold"/>
</dbReference>
<comment type="caution">
    <text evidence="3">The sequence shown here is derived from an EMBL/GenBank/DDBJ whole genome shotgun (WGS) entry which is preliminary data.</text>
</comment>
<dbReference type="GO" id="GO:0005737">
    <property type="term" value="C:cytoplasm"/>
    <property type="evidence" value="ECO:0007669"/>
    <property type="project" value="TreeGrafter"/>
</dbReference>
<evidence type="ECO:0000256" key="1">
    <source>
        <dbReference type="SAM" id="MobiDB-lite"/>
    </source>
</evidence>
<keyword evidence="4" id="KW-1185">Reference proteome</keyword>
<dbReference type="SUPFAM" id="SSF48371">
    <property type="entry name" value="ARM repeat"/>
    <property type="match status" value="1"/>
</dbReference>
<feature type="domain" description="Maestro/Maestro-like HEAT-repeats" evidence="2">
    <location>
        <begin position="179"/>
        <end position="251"/>
    </location>
</feature>
<reference evidence="3" key="1">
    <citation type="submission" date="2021-09" db="EMBL/GenBank/DDBJ databases">
        <title>The genome of Mauremys mutica provides insights into the evolution of semi-aquatic lifestyle.</title>
        <authorList>
            <person name="Gong S."/>
            <person name="Gao Y."/>
        </authorList>
    </citation>
    <scope>NUCLEOTIDE SEQUENCE</scope>
    <source>
        <strain evidence="3">MM-2020</strain>
        <tissue evidence="3">Muscle</tissue>
    </source>
</reference>
<dbReference type="InterPro" id="IPR055406">
    <property type="entry name" value="HEAT_Maestro"/>
</dbReference>
<dbReference type="InterPro" id="IPR045206">
    <property type="entry name" value="Maestro_heat-like_prot"/>
</dbReference>
<evidence type="ECO:0000259" key="2">
    <source>
        <dbReference type="Pfam" id="PF23227"/>
    </source>
</evidence>
<dbReference type="PANTHER" id="PTHR23120">
    <property type="entry name" value="MAESTRO-RELATED HEAT DOMAIN-CONTAINING"/>
    <property type="match status" value="1"/>
</dbReference>
<protein>
    <recommendedName>
        <fullName evidence="2">Maestro/Maestro-like HEAT-repeats domain-containing protein</fullName>
    </recommendedName>
</protein>
<sequence>MHPRRLDPTLVLKQPRCAVTRGDHMQPVGADRGPGASGHTGRTRGQPVRLLLPRHRLPPAQHLSGVQQDLPSDTSPCSMAVQALAWVLRLRGSQPAVELMDQERGWQLLEEAQPERFALLSRAIVTHPNRVLKSIPWLLLPSLQASQEGEHMACTVLFAEFLGSPLLMENDPKAMWKQIVKAMLQQTEDSNIHIRGRALHGLRNAVTEFPDKVRKKRDQILGSFVHAVCKSCDPRVILDTMEGLCWMLRDPKAPLKVHVAVPLDLKGDHVRLSKTKGAFEKGYEQMFTDEIFIVDEALIRGQRPVY</sequence>
<dbReference type="Pfam" id="PF23227">
    <property type="entry name" value="HEAT_MROH2B_C"/>
    <property type="match status" value="1"/>
</dbReference>
<accession>A0A9D3XT86</accession>